<dbReference type="InterPro" id="IPR019226">
    <property type="entry name" value="DUF2158"/>
</dbReference>
<evidence type="ECO:0000313" key="2">
    <source>
        <dbReference type="EMBL" id="TCO23816.1"/>
    </source>
</evidence>
<reference evidence="2 3" key="3">
    <citation type="submission" date="2019-03" db="EMBL/GenBank/DDBJ databases">
        <title>Genomic Encyclopedia of Type Strains, Phase IV (KMG-IV): sequencing the most valuable type-strain genomes for metagenomic binning, comparative biology and taxonomic classification.</title>
        <authorList>
            <person name="Goeker M."/>
        </authorList>
    </citation>
    <scope>NUCLEOTIDE SEQUENCE [LARGE SCALE GENOMIC DNA]</scope>
    <source>
        <strain evidence="2 3">DSM 103236</strain>
    </source>
</reference>
<sequence length="74" mass="7838">MAQTIFNQGDVVKLISGGPVMTVSNVAQGIVKCVWYDDYANKFDHITVSPMVLTKTTVLTPGGPGGKSPFGSQH</sequence>
<name>A0A4V2RZ48_9SPHI</name>
<dbReference type="Pfam" id="PF09926">
    <property type="entry name" value="DUF2158"/>
    <property type="match status" value="1"/>
</dbReference>
<dbReference type="EMBL" id="BMJO01000005">
    <property type="protein sequence ID" value="GGE62798.1"/>
    <property type="molecule type" value="Genomic_DNA"/>
</dbReference>
<dbReference type="RefSeq" id="WP_132533842.1">
    <property type="nucleotide sequence ID" value="NZ_BMJO01000005.1"/>
</dbReference>
<accession>A0A4V2RZ48</accession>
<evidence type="ECO:0000313" key="1">
    <source>
        <dbReference type="EMBL" id="GGE62798.1"/>
    </source>
</evidence>
<proteinExistence type="predicted"/>
<gene>
    <name evidence="2" type="ORF">EV200_105290</name>
    <name evidence="1" type="ORF">GCM10011413_31500</name>
</gene>
<reference evidence="4" key="2">
    <citation type="journal article" date="2019" name="Int. J. Syst. Evol. Microbiol.">
        <title>The Global Catalogue of Microorganisms (GCM) 10K type strain sequencing project: providing services to taxonomists for standard genome sequencing and annotation.</title>
        <authorList>
            <consortium name="The Broad Institute Genomics Platform"/>
            <consortium name="The Broad Institute Genome Sequencing Center for Infectious Disease"/>
            <person name="Wu L."/>
            <person name="Ma J."/>
        </authorList>
    </citation>
    <scope>NUCLEOTIDE SEQUENCE [LARGE SCALE GENOMIC DNA]</scope>
    <source>
        <strain evidence="4">CGMCC 1.15644</strain>
    </source>
</reference>
<evidence type="ECO:0000313" key="4">
    <source>
        <dbReference type="Proteomes" id="UP000622648"/>
    </source>
</evidence>
<comment type="caution">
    <text evidence="2">The sequence shown here is derived from an EMBL/GenBank/DDBJ whole genome shotgun (WGS) entry which is preliminary data.</text>
</comment>
<reference evidence="1" key="1">
    <citation type="journal article" date="2014" name="Int. J. Syst. Evol. Microbiol.">
        <title>Complete genome of a new Firmicutes species belonging to the dominant human colonic microbiota ('Ruminococcus bicirculans') reveals two chromosomes and a selective capacity to utilize plant glucans.</title>
        <authorList>
            <consortium name="NISC Comparative Sequencing Program"/>
            <person name="Wegmann U."/>
            <person name="Louis P."/>
            <person name="Goesmann A."/>
            <person name="Henrissat B."/>
            <person name="Duncan S.H."/>
            <person name="Flint H.J."/>
        </authorList>
    </citation>
    <scope>NUCLEOTIDE SEQUENCE</scope>
    <source>
        <strain evidence="1">CGMCC 1.15644</strain>
    </source>
</reference>
<dbReference type="AlphaFoldDB" id="A0A4V2RZ48"/>
<protein>
    <submittedName>
        <fullName evidence="2">Uncharacterized protein YodC (DUF2158 family)</fullName>
    </submittedName>
</protein>
<dbReference type="EMBL" id="SLWO01000005">
    <property type="protein sequence ID" value="TCO23816.1"/>
    <property type="molecule type" value="Genomic_DNA"/>
</dbReference>
<dbReference type="Proteomes" id="UP000295684">
    <property type="component" value="Unassembled WGS sequence"/>
</dbReference>
<dbReference type="OrthoDB" id="1264301at2"/>
<keyword evidence="4" id="KW-1185">Reference proteome</keyword>
<dbReference type="Proteomes" id="UP000622648">
    <property type="component" value="Unassembled WGS sequence"/>
</dbReference>
<evidence type="ECO:0000313" key="3">
    <source>
        <dbReference type="Proteomes" id="UP000295684"/>
    </source>
</evidence>
<organism evidence="2 3">
    <name type="scientific">Pedobacter psychrotolerans</name>
    <dbReference type="NCBI Taxonomy" id="1843235"/>
    <lineage>
        <taxon>Bacteria</taxon>
        <taxon>Pseudomonadati</taxon>
        <taxon>Bacteroidota</taxon>
        <taxon>Sphingobacteriia</taxon>
        <taxon>Sphingobacteriales</taxon>
        <taxon>Sphingobacteriaceae</taxon>
        <taxon>Pedobacter</taxon>
    </lineage>
</organism>
<reference evidence="1" key="4">
    <citation type="submission" date="2024-05" db="EMBL/GenBank/DDBJ databases">
        <authorList>
            <person name="Sun Q."/>
            <person name="Zhou Y."/>
        </authorList>
    </citation>
    <scope>NUCLEOTIDE SEQUENCE</scope>
    <source>
        <strain evidence="1">CGMCC 1.15644</strain>
    </source>
</reference>